<feature type="non-terminal residue" evidence="2">
    <location>
        <position position="173"/>
    </location>
</feature>
<proteinExistence type="predicted"/>
<keyword evidence="1" id="KW-0175">Coiled coil</keyword>
<feature type="coiled-coil region" evidence="1">
    <location>
        <begin position="6"/>
        <end position="33"/>
    </location>
</feature>
<evidence type="ECO:0000256" key="1">
    <source>
        <dbReference type="SAM" id="Coils"/>
    </source>
</evidence>
<protein>
    <submittedName>
        <fullName evidence="2">33166_t:CDS:1</fullName>
    </submittedName>
</protein>
<feature type="non-terminal residue" evidence="2">
    <location>
        <position position="1"/>
    </location>
</feature>
<gene>
    <name evidence="2" type="ORF">GMARGA_LOCUS32951</name>
</gene>
<sequence>QTSSKSQEQSKQITNLQENFNKLAKAVAGLKQSIAKEQQTLKRPPGPGKQKADNLAMDHFLDSLAEDTGLPEDFYDDDDPVEDLRKQFDDLTLNVAKLAKSSAVLSGIELLLGIGSDMQINLDQDLELFFFISVLRGVDSGYKVSLPICLKFLDEVDKTSVDIGNISVEMQAQ</sequence>
<reference evidence="2 3" key="1">
    <citation type="submission" date="2021-06" db="EMBL/GenBank/DDBJ databases">
        <authorList>
            <person name="Kallberg Y."/>
            <person name="Tangrot J."/>
            <person name="Rosling A."/>
        </authorList>
    </citation>
    <scope>NUCLEOTIDE SEQUENCE [LARGE SCALE GENOMIC DNA]</scope>
    <source>
        <strain evidence="2 3">120-4 pot B 10/14</strain>
    </source>
</reference>
<name>A0ABN7WN13_GIGMA</name>
<evidence type="ECO:0000313" key="3">
    <source>
        <dbReference type="Proteomes" id="UP000789901"/>
    </source>
</evidence>
<dbReference type="EMBL" id="CAJVQB010053186">
    <property type="protein sequence ID" value="CAG8836261.1"/>
    <property type="molecule type" value="Genomic_DNA"/>
</dbReference>
<organism evidence="2 3">
    <name type="scientific">Gigaspora margarita</name>
    <dbReference type="NCBI Taxonomy" id="4874"/>
    <lineage>
        <taxon>Eukaryota</taxon>
        <taxon>Fungi</taxon>
        <taxon>Fungi incertae sedis</taxon>
        <taxon>Mucoromycota</taxon>
        <taxon>Glomeromycotina</taxon>
        <taxon>Glomeromycetes</taxon>
        <taxon>Diversisporales</taxon>
        <taxon>Gigasporaceae</taxon>
        <taxon>Gigaspora</taxon>
    </lineage>
</organism>
<accession>A0ABN7WN13</accession>
<evidence type="ECO:0000313" key="2">
    <source>
        <dbReference type="EMBL" id="CAG8836261.1"/>
    </source>
</evidence>
<comment type="caution">
    <text evidence="2">The sequence shown here is derived from an EMBL/GenBank/DDBJ whole genome shotgun (WGS) entry which is preliminary data.</text>
</comment>
<keyword evidence="3" id="KW-1185">Reference proteome</keyword>
<dbReference type="Proteomes" id="UP000789901">
    <property type="component" value="Unassembled WGS sequence"/>
</dbReference>